<dbReference type="GO" id="GO:0005524">
    <property type="term" value="F:ATP binding"/>
    <property type="evidence" value="ECO:0007669"/>
    <property type="project" value="UniProtKB-UniRule"/>
</dbReference>
<evidence type="ECO:0000313" key="3">
    <source>
        <dbReference type="EMBL" id="MBD1391548.1"/>
    </source>
</evidence>
<evidence type="ECO:0000313" key="4">
    <source>
        <dbReference type="Proteomes" id="UP000619078"/>
    </source>
</evidence>
<feature type="domain" description="ATP-grasp" evidence="2">
    <location>
        <begin position="133"/>
        <end position="311"/>
    </location>
</feature>
<dbReference type="Pfam" id="PF15632">
    <property type="entry name" value="ATPgrasp_Ter"/>
    <property type="match status" value="1"/>
</dbReference>
<evidence type="ECO:0000256" key="1">
    <source>
        <dbReference type="PROSITE-ProRule" id="PRU00409"/>
    </source>
</evidence>
<keyword evidence="1" id="KW-0067">ATP-binding</keyword>
<name>A0A926NLS0_9SPHI</name>
<dbReference type="InterPro" id="IPR011761">
    <property type="entry name" value="ATP-grasp"/>
</dbReference>
<dbReference type="SUPFAM" id="SSF56059">
    <property type="entry name" value="Glutathione synthetase ATP-binding domain-like"/>
    <property type="match status" value="1"/>
</dbReference>
<reference evidence="3" key="1">
    <citation type="submission" date="2020-09" db="EMBL/GenBank/DDBJ databases">
        <title>Novel species of Mucilaginibacter isolated from a glacier on the Tibetan Plateau.</title>
        <authorList>
            <person name="Liu Q."/>
            <person name="Xin Y.-H."/>
        </authorList>
    </citation>
    <scope>NUCLEOTIDE SEQUENCE</scope>
    <source>
        <strain evidence="3">ZB1P21</strain>
    </source>
</reference>
<organism evidence="3 4">
    <name type="scientific">Mucilaginibacter glaciei</name>
    <dbReference type="NCBI Taxonomy" id="2772109"/>
    <lineage>
        <taxon>Bacteria</taxon>
        <taxon>Pseudomonadati</taxon>
        <taxon>Bacteroidota</taxon>
        <taxon>Sphingobacteriia</taxon>
        <taxon>Sphingobacteriales</taxon>
        <taxon>Sphingobacteriaceae</taxon>
        <taxon>Mucilaginibacter</taxon>
    </lineage>
</organism>
<dbReference type="Gene3D" id="3.30.470.20">
    <property type="entry name" value="ATP-grasp fold, B domain"/>
    <property type="match status" value="1"/>
</dbReference>
<sequence>MSAPPKLLTIGVTGLNAHDNPGPGVAVIRSLREFYRDGLRIVGLAYESLEPGIYMGDMVDVAYQVPYPSTGSAALLERLAEINGQEQLDVIIPNFDSELFNFIKISAQMAKMGIKTCLPTHAQLAARDKINLGDFGTRYHFKVPAFYMLNSVHDIDTAAEGLNYPLVIKGKFYEAQIVNNRETAQKAFYDLSAKWGLPVIAQQYISGTEINVAGLGDGKGNAVSVVPMRKLYITDKGKAWAGITIEDNDLIALGRQFAAASQWKGGFELEIMKDANGDLYVLEVNPRFPAWVYLTVAAGQNQPAALVQLALGNEVKPFKNYQAGKMFIRYSWDEVVDIGSFQQFSAFGRMANTNNNKGQA</sequence>
<proteinExistence type="predicted"/>
<dbReference type="AlphaFoldDB" id="A0A926NLS0"/>
<dbReference type="Gene3D" id="3.40.50.20">
    <property type="match status" value="1"/>
</dbReference>
<keyword evidence="4" id="KW-1185">Reference proteome</keyword>
<dbReference type="PROSITE" id="PS50975">
    <property type="entry name" value="ATP_GRASP"/>
    <property type="match status" value="1"/>
</dbReference>
<protein>
    <submittedName>
        <fullName evidence="3">ATP-grasp domain-containing protein</fullName>
    </submittedName>
</protein>
<accession>A0A926NLS0</accession>
<evidence type="ECO:0000259" key="2">
    <source>
        <dbReference type="PROSITE" id="PS50975"/>
    </source>
</evidence>
<comment type="caution">
    <text evidence="3">The sequence shown here is derived from an EMBL/GenBank/DDBJ whole genome shotgun (WGS) entry which is preliminary data.</text>
</comment>
<gene>
    <name evidence="3" type="ORF">IDJ76_00425</name>
</gene>
<dbReference type="GO" id="GO:0046872">
    <property type="term" value="F:metal ion binding"/>
    <property type="evidence" value="ECO:0007669"/>
    <property type="project" value="InterPro"/>
</dbReference>
<dbReference type="EMBL" id="JACWMX010000001">
    <property type="protein sequence ID" value="MBD1391548.1"/>
    <property type="molecule type" value="Genomic_DNA"/>
</dbReference>
<keyword evidence="1" id="KW-0547">Nucleotide-binding</keyword>
<dbReference type="RefSeq" id="WP_191159590.1">
    <property type="nucleotide sequence ID" value="NZ_JACWMX010000001.1"/>
</dbReference>
<dbReference type="Proteomes" id="UP000619078">
    <property type="component" value="Unassembled WGS sequence"/>
</dbReference>